<proteinExistence type="inferred from homology"/>
<protein>
    <recommendedName>
        <fullName evidence="3">tRNA pseudouridine(55) synthase</fullName>
        <ecNumber evidence="3">5.4.99.25</ecNumber>
    </recommendedName>
</protein>
<feature type="domain" description="Pseudouridine synthase II N-terminal" evidence="6">
    <location>
        <begin position="28"/>
        <end position="172"/>
    </location>
</feature>
<dbReference type="GO" id="GO:0160148">
    <property type="term" value="F:tRNA pseudouridine(55) synthase activity"/>
    <property type="evidence" value="ECO:0007669"/>
    <property type="project" value="UniProtKB-EC"/>
</dbReference>
<dbReference type="GO" id="GO:1990481">
    <property type="term" value="P:mRNA pseudouridine synthesis"/>
    <property type="evidence" value="ECO:0007669"/>
    <property type="project" value="TreeGrafter"/>
</dbReference>
<reference evidence="7 8" key="1">
    <citation type="journal article" date="2016" name="Nat. Commun.">
        <title>Thousands of microbial genomes shed light on interconnected biogeochemical processes in an aquifer system.</title>
        <authorList>
            <person name="Anantharaman K."/>
            <person name="Brown C.T."/>
            <person name="Hug L.A."/>
            <person name="Sharon I."/>
            <person name="Castelle C.J."/>
            <person name="Probst A.J."/>
            <person name="Thomas B.C."/>
            <person name="Singh A."/>
            <person name="Wilkins M.J."/>
            <person name="Karaoz U."/>
            <person name="Brodie E.L."/>
            <person name="Williams K.H."/>
            <person name="Hubbard S.S."/>
            <person name="Banfield J.F."/>
        </authorList>
    </citation>
    <scope>NUCLEOTIDE SEQUENCE [LARGE SCALE GENOMIC DNA]</scope>
</reference>
<evidence type="ECO:0000256" key="1">
    <source>
        <dbReference type="ARBA" id="ARBA00000385"/>
    </source>
</evidence>
<accession>A0A1F8AUH9</accession>
<gene>
    <name evidence="7" type="ORF">A3E44_04980</name>
</gene>
<evidence type="ECO:0000313" key="7">
    <source>
        <dbReference type="EMBL" id="OGM55413.1"/>
    </source>
</evidence>
<dbReference type="Gene3D" id="3.30.2350.10">
    <property type="entry name" value="Pseudouridine synthase"/>
    <property type="match status" value="1"/>
</dbReference>
<dbReference type="AlphaFoldDB" id="A0A1F8AUH9"/>
<comment type="similarity">
    <text evidence="2">Belongs to the pseudouridine synthase TruB family. Type 1 subfamily.</text>
</comment>
<name>A0A1F8AUH9_9BACT</name>
<dbReference type="EC" id="5.4.99.25" evidence="3"/>
<dbReference type="PANTHER" id="PTHR13767:SF2">
    <property type="entry name" value="PSEUDOURIDYLATE SYNTHASE TRUB1"/>
    <property type="match status" value="1"/>
</dbReference>
<organism evidence="7 8">
    <name type="scientific">Candidatus Woesebacteria bacterium RIFCSPHIGHO2_12_FULL_41_24</name>
    <dbReference type="NCBI Taxonomy" id="1802510"/>
    <lineage>
        <taxon>Bacteria</taxon>
        <taxon>Candidatus Woeseibacteriota</taxon>
    </lineage>
</organism>
<sequence>MLNNILPAYKLPGMSTYDIIRWFKKETGFKGKVGHGGTLDVFASGVVLLLLDQATKRFADIQKLEKTYLAGVRLGVESTTLDVEGDFSREAINKDLAVSDIKAGLEKFKGEFLQSVPAYSAAKHHGKPLYELARKGIEVDKNKLVTIYSLDIVSFKSPLITLKIGCSSGTYVRQLAYDIFNALGSASFLYFLERQKIGKIDKKMCAEVEDLASNWKKHLFGVADLL</sequence>
<dbReference type="Pfam" id="PF01509">
    <property type="entry name" value="TruB_N"/>
    <property type="match status" value="1"/>
</dbReference>
<dbReference type="Proteomes" id="UP000178603">
    <property type="component" value="Unassembled WGS sequence"/>
</dbReference>
<dbReference type="InterPro" id="IPR002501">
    <property type="entry name" value="PsdUridine_synth_N"/>
</dbReference>
<evidence type="ECO:0000259" key="6">
    <source>
        <dbReference type="Pfam" id="PF01509"/>
    </source>
</evidence>
<evidence type="ECO:0000313" key="8">
    <source>
        <dbReference type="Proteomes" id="UP000178603"/>
    </source>
</evidence>
<evidence type="ECO:0000256" key="4">
    <source>
        <dbReference type="ARBA" id="ARBA00022694"/>
    </source>
</evidence>
<evidence type="ECO:0000256" key="3">
    <source>
        <dbReference type="ARBA" id="ARBA00012787"/>
    </source>
</evidence>
<keyword evidence="4" id="KW-0819">tRNA processing</keyword>
<dbReference type="PANTHER" id="PTHR13767">
    <property type="entry name" value="TRNA-PSEUDOURIDINE SYNTHASE"/>
    <property type="match status" value="1"/>
</dbReference>
<dbReference type="SUPFAM" id="SSF55120">
    <property type="entry name" value="Pseudouridine synthase"/>
    <property type="match status" value="1"/>
</dbReference>
<keyword evidence="5" id="KW-0413">Isomerase</keyword>
<dbReference type="GO" id="GO:0003723">
    <property type="term" value="F:RNA binding"/>
    <property type="evidence" value="ECO:0007669"/>
    <property type="project" value="InterPro"/>
</dbReference>
<dbReference type="NCBIfam" id="TIGR00431">
    <property type="entry name" value="TruB"/>
    <property type="match status" value="1"/>
</dbReference>
<comment type="catalytic activity">
    <reaction evidence="1">
        <text>uridine(55) in tRNA = pseudouridine(55) in tRNA</text>
        <dbReference type="Rhea" id="RHEA:42532"/>
        <dbReference type="Rhea" id="RHEA-COMP:10101"/>
        <dbReference type="Rhea" id="RHEA-COMP:10102"/>
        <dbReference type="ChEBI" id="CHEBI:65314"/>
        <dbReference type="ChEBI" id="CHEBI:65315"/>
        <dbReference type="EC" id="5.4.99.25"/>
    </reaction>
</comment>
<dbReference type="InterPro" id="IPR014780">
    <property type="entry name" value="tRNA_psdUridine_synth_TruB"/>
</dbReference>
<dbReference type="GO" id="GO:0006400">
    <property type="term" value="P:tRNA modification"/>
    <property type="evidence" value="ECO:0007669"/>
    <property type="project" value="TreeGrafter"/>
</dbReference>
<comment type="caution">
    <text evidence="7">The sequence shown here is derived from an EMBL/GenBank/DDBJ whole genome shotgun (WGS) entry which is preliminary data.</text>
</comment>
<dbReference type="InterPro" id="IPR020103">
    <property type="entry name" value="PsdUridine_synth_cat_dom_sf"/>
</dbReference>
<evidence type="ECO:0000256" key="5">
    <source>
        <dbReference type="ARBA" id="ARBA00023235"/>
    </source>
</evidence>
<evidence type="ECO:0000256" key="2">
    <source>
        <dbReference type="ARBA" id="ARBA00005642"/>
    </source>
</evidence>
<dbReference type="EMBL" id="MGGW01000003">
    <property type="protein sequence ID" value="OGM55413.1"/>
    <property type="molecule type" value="Genomic_DNA"/>
</dbReference>